<reference evidence="2" key="1">
    <citation type="submission" date="2014-07" db="EMBL/GenBank/DDBJ databases">
        <authorList>
            <person name="Martin A.A"/>
            <person name="De Silva N."/>
        </authorList>
    </citation>
    <scope>NUCLEOTIDE SEQUENCE</scope>
</reference>
<evidence type="ECO:0000313" key="2">
    <source>
        <dbReference type="Proteomes" id="UP000035680"/>
    </source>
</evidence>
<proteinExistence type="predicted"/>
<sequence>MLYKKPFWDKNKDNDDRFIRRYESYLRHRLDIQAVAPYLNNNEALRRAEFLNFFDAILLLIRREVRPDVINITNWAEFTNEFIEAEVSVAYNNPNYKMYKDQKYDDLAKKFNSLIISNNNNAHKHNNIRKNNNNGNNNHNKNKNFRSNYISNNGNNYENDSNCNFNNAKSNNNHYKQNNSHKQRDNHKLFTNKYGENKNKYNNSTGKTRLITLIMNHLQKTDS</sequence>
<accession>A0A0K0FZ93</accession>
<protein>
    <submittedName>
        <fullName evidence="3">DUF1376 domain-containing protein</fullName>
    </submittedName>
</protein>
<evidence type="ECO:0000256" key="1">
    <source>
        <dbReference type="SAM" id="MobiDB-lite"/>
    </source>
</evidence>
<dbReference type="AlphaFoldDB" id="A0A0K0FZ93"/>
<dbReference type="Proteomes" id="UP000035680">
    <property type="component" value="Unassembled WGS sequence"/>
</dbReference>
<evidence type="ECO:0000313" key="3">
    <source>
        <dbReference type="WBParaSite" id="SVE_1777000.1"/>
    </source>
</evidence>
<keyword evidence="2" id="KW-1185">Reference proteome</keyword>
<feature type="region of interest" description="Disordered" evidence="1">
    <location>
        <begin position="120"/>
        <end position="185"/>
    </location>
</feature>
<dbReference type="STRING" id="75913.A0A0K0FZ93"/>
<name>A0A0K0FZ93_STRVS</name>
<organism evidence="2 3">
    <name type="scientific">Strongyloides venezuelensis</name>
    <name type="common">Threadworm</name>
    <dbReference type="NCBI Taxonomy" id="75913"/>
    <lineage>
        <taxon>Eukaryota</taxon>
        <taxon>Metazoa</taxon>
        <taxon>Ecdysozoa</taxon>
        <taxon>Nematoda</taxon>
        <taxon>Chromadorea</taxon>
        <taxon>Rhabditida</taxon>
        <taxon>Tylenchina</taxon>
        <taxon>Panagrolaimomorpha</taxon>
        <taxon>Strongyloidoidea</taxon>
        <taxon>Strongyloididae</taxon>
        <taxon>Strongyloides</taxon>
    </lineage>
</organism>
<dbReference type="WBParaSite" id="SVE_1777000.1">
    <property type="protein sequence ID" value="SVE_1777000.1"/>
    <property type="gene ID" value="SVE_1777000"/>
</dbReference>
<reference evidence="3" key="2">
    <citation type="submission" date="2015-08" db="UniProtKB">
        <authorList>
            <consortium name="WormBaseParasite"/>
        </authorList>
    </citation>
    <scope>IDENTIFICATION</scope>
</reference>
<feature type="compositionally biased region" description="Low complexity" evidence="1">
    <location>
        <begin position="129"/>
        <end position="178"/>
    </location>
</feature>